<dbReference type="EMBL" id="CP011390">
    <property type="protein sequence ID" value="ANE49883.1"/>
    <property type="molecule type" value="Genomic_DNA"/>
</dbReference>
<keyword evidence="2" id="KW-0175">Coiled coil</keyword>
<dbReference type="PIRSF" id="PIRSF012535">
    <property type="entry name" value="UCP012535"/>
    <property type="match status" value="1"/>
</dbReference>
<dbReference type="GO" id="GO:0016874">
    <property type="term" value="F:ligase activity"/>
    <property type="evidence" value="ECO:0007669"/>
    <property type="project" value="UniProtKB-UniRule"/>
</dbReference>
<feature type="domain" description="Bacillithiol biosynthesis BshC C-terminal coiled-coil" evidence="4">
    <location>
        <begin position="374"/>
        <end position="529"/>
    </location>
</feature>
<dbReference type="EC" id="6.-.-.-" evidence="2"/>
<dbReference type="KEGG" id="fla:SY85_04635"/>
<dbReference type="OrthoDB" id="9765151at2"/>
<proteinExistence type="inferred from homology"/>
<organism evidence="5 6">
    <name type="scientific">Flavisolibacter tropicus</name>
    <dbReference type="NCBI Taxonomy" id="1492898"/>
    <lineage>
        <taxon>Bacteria</taxon>
        <taxon>Pseudomonadati</taxon>
        <taxon>Bacteroidota</taxon>
        <taxon>Chitinophagia</taxon>
        <taxon>Chitinophagales</taxon>
        <taxon>Chitinophagaceae</taxon>
        <taxon>Flavisolibacter</taxon>
    </lineage>
</organism>
<evidence type="ECO:0000313" key="5">
    <source>
        <dbReference type="EMBL" id="ANE49883.1"/>
    </source>
</evidence>
<protein>
    <recommendedName>
        <fullName evidence="2">Putative cysteine ligase BshC</fullName>
        <ecNumber evidence="2">6.-.-.-</ecNumber>
    </recommendedName>
</protein>
<dbReference type="InterPro" id="IPR055398">
    <property type="entry name" value="Rossmann-like_BshC"/>
</dbReference>
<evidence type="ECO:0000256" key="1">
    <source>
        <dbReference type="ARBA" id="ARBA00022598"/>
    </source>
</evidence>
<sequence>MFSAQRIPYQQTGAFTKIVLDYLEGAATLSPFYEEHPTIDGIKELIARKQKQSIDRPLLVATLNEQYKELVVDEKVNSNITLLAKETTFTVCTAHQPNLFTGPLYFIYKILHAIKLAGELKKQLPEYDFVPVYYMGSEDADLAELNHFTVEGKKYEWATSQTGAVGRMLVDNSLLSLLATLEGQLSIYPYGKEWIDTLRNCFKEGNTIQQATLKLVHSLFSSYGLIVLIADQPLLKISMKQVFEDDLFLHAPSQIVSNTGGKLSEHYNEQAHARDINLFYLQNSIRERIESSGDKFIVHNTDIVFTASELKEELSVHPERFSPNVILRGLYQESILPNIAFIGGGGEIAYWLQLKDLFKHFNVPFPVLVLRNSFLVLEKSWQQKIEKLGLTLETIFQPNEVILNSLVKQHSVHDLALNGKLESASALYDSIYDQAQNIDPTLAQHVAAIKKQALHRLQELEKKMLRAEKRKFNEQKLKIETIKNKLFPKNSLQERVDNIGYYYSRWGHEFIEALYEHSLGLEQEFTVLTENN</sequence>
<feature type="domain" description="Bacillithiol biosynthesis BshC N-terminal Rossmann-like" evidence="3">
    <location>
        <begin position="4"/>
        <end position="372"/>
    </location>
</feature>
<feature type="coiled-coil region" evidence="2">
    <location>
        <begin position="443"/>
        <end position="485"/>
    </location>
</feature>
<dbReference type="Proteomes" id="UP000077177">
    <property type="component" value="Chromosome"/>
</dbReference>
<keyword evidence="1 2" id="KW-0436">Ligase</keyword>
<dbReference type="InterPro" id="IPR055399">
    <property type="entry name" value="CC_BshC"/>
</dbReference>
<keyword evidence="6" id="KW-1185">Reference proteome</keyword>
<dbReference type="AlphaFoldDB" id="A0A172TSY3"/>
<reference evidence="5 6" key="2">
    <citation type="journal article" date="2016" name="Int. J. Syst. Evol. Microbiol.">
        <title>Flavisolibacter tropicus sp. nov., isolated from tropical soil.</title>
        <authorList>
            <person name="Lee J.J."/>
            <person name="Kang M.S."/>
            <person name="Kim G.S."/>
            <person name="Lee C.S."/>
            <person name="Lim S."/>
            <person name="Lee J."/>
            <person name="Roh S.H."/>
            <person name="Kang H."/>
            <person name="Ha J.M."/>
            <person name="Bae S."/>
            <person name="Jung H.Y."/>
            <person name="Kim M.K."/>
        </authorList>
    </citation>
    <scope>NUCLEOTIDE SEQUENCE [LARGE SCALE GENOMIC DNA]</scope>
    <source>
        <strain evidence="5 6">LCS9</strain>
    </source>
</reference>
<comment type="similarity">
    <text evidence="2">Belongs to the BshC family.</text>
</comment>
<dbReference type="HAMAP" id="MF_01867">
    <property type="entry name" value="BshC"/>
    <property type="match status" value="1"/>
</dbReference>
<evidence type="ECO:0000256" key="2">
    <source>
        <dbReference type="HAMAP-Rule" id="MF_01867"/>
    </source>
</evidence>
<dbReference type="Pfam" id="PF10079">
    <property type="entry name" value="Rossmann-like_BshC"/>
    <property type="match status" value="1"/>
</dbReference>
<dbReference type="PATRIC" id="fig|1492898.3.peg.1013"/>
<dbReference type="InterPro" id="IPR011199">
    <property type="entry name" value="Bacillithiol_biosynth_BshC"/>
</dbReference>
<dbReference type="STRING" id="1492898.SY85_04635"/>
<gene>
    <name evidence="2" type="primary">bshC</name>
    <name evidence="5" type="ORF">SY85_04635</name>
</gene>
<accession>A0A172TSY3</accession>
<name>A0A172TSY3_9BACT</name>
<evidence type="ECO:0000259" key="4">
    <source>
        <dbReference type="Pfam" id="PF24850"/>
    </source>
</evidence>
<reference evidence="6" key="1">
    <citation type="submission" date="2015-01" db="EMBL/GenBank/DDBJ databases">
        <title>Flavisolibacter sp./LCS9/ whole genome sequencing.</title>
        <authorList>
            <person name="Kim M.K."/>
            <person name="Srinivasan S."/>
            <person name="Lee J.-J."/>
        </authorList>
    </citation>
    <scope>NUCLEOTIDE SEQUENCE [LARGE SCALE GENOMIC DNA]</scope>
    <source>
        <strain evidence="6">LCS9</strain>
    </source>
</reference>
<evidence type="ECO:0000259" key="3">
    <source>
        <dbReference type="Pfam" id="PF10079"/>
    </source>
</evidence>
<evidence type="ECO:0000313" key="6">
    <source>
        <dbReference type="Proteomes" id="UP000077177"/>
    </source>
</evidence>
<dbReference type="Pfam" id="PF24850">
    <property type="entry name" value="CC_BshC"/>
    <property type="match status" value="1"/>
</dbReference>
<dbReference type="NCBIfam" id="TIGR03998">
    <property type="entry name" value="thiol_BshC"/>
    <property type="match status" value="1"/>
</dbReference>
<dbReference type="RefSeq" id="WP_066402027.1">
    <property type="nucleotide sequence ID" value="NZ_CP011390.1"/>
</dbReference>